<evidence type="ECO:0000256" key="9">
    <source>
        <dbReference type="ARBA" id="ARBA00039086"/>
    </source>
</evidence>
<evidence type="ECO:0000256" key="1">
    <source>
        <dbReference type="ARBA" id="ARBA00004613"/>
    </source>
</evidence>
<evidence type="ECO:0000256" key="4">
    <source>
        <dbReference type="ARBA" id="ARBA00022525"/>
    </source>
</evidence>
<evidence type="ECO:0000256" key="12">
    <source>
        <dbReference type="ARBA" id="ARBA00041912"/>
    </source>
</evidence>
<evidence type="ECO:0000256" key="14">
    <source>
        <dbReference type="ARBA" id="ARBA00046107"/>
    </source>
</evidence>
<reference evidence="16" key="2">
    <citation type="submission" date="2025-08" db="UniProtKB">
        <authorList>
            <consortium name="Ensembl"/>
        </authorList>
    </citation>
    <scope>IDENTIFICATION</scope>
</reference>
<dbReference type="InterPro" id="IPR014347">
    <property type="entry name" value="Tautomerase/MIF_sf"/>
</dbReference>
<keyword evidence="4" id="KW-0964">Secreted</keyword>
<comment type="catalytic activity">
    <reaction evidence="6">
        <text>3-phenylpyruvate = enol-phenylpyruvate</text>
        <dbReference type="Rhea" id="RHEA:17097"/>
        <dbReference type="ChEBI" id="CHEBI:16815"/>
        <dbReference type="ChEBI" id="CHEBI:18005"/>
        <dbReference type="EC" id="5.3.2.1"/>
    </reaction>
</comment>
<dbReference type="Pfam" id="PF01187">
    <property type="entry name" value="MIF"/>
    <property type="match status" value="1"/>
</dbReference>
<dbReference type="InParanoid" id="A0A7N4NIJ9"/>
<evidence type="ECO:0000256" key="10">
    <source>
        <dbReference type="ARBA" id="ARBA00039619"/>
    </source>
</evidence>
<dbReference type="AlphaFoldDB" id="A0A7N4NIJ9"/>
<evidence type="ECO:0000256" key="8">
    <source>
        <dbReference type="ARBA" id="ARBA00038932"/>
    </source>
</evidence>
<keyword evidence="17" id="KW-1185">Reference proteome</keyword>
<sequence length="297" mass="30761">MRPTFRLRGPSAGTEPPPRPPITPPPAAPSLLPGPALAYWPRPFLLSGSLPPQSPTSTLWPLPPAPPFLLPGPDAPGRAGNQPGKGPRCAGPGRKQPPARPAPPPGRGFEAEAGLPGGGLRADLHARGELGGRPVPESGRGPASGQSRGPAPRPFARCPSRCSEGADVQSSPGPAQPRPAAKMPMFVVQTNVPRSAVPDSLLGELTAQLAKATGKPAQYIAVHISADQLMAFGGSSEPCALCSLHSIGKIGGPQNKAYSKQLCELLTKHLKVPGDRIYINYYDMNAANVGWNGSTFA</sequence>
<comment type="subcellular location">
    <subcellularLocation>
        <location evidence="1">Secreted</location>
    </subcellularLocation>
</comment>
<evidence type="ECO:0000256" key="15">
    <source>
        <dbReference type="SAM" id="MobiDB-lite"/>
    </source>
</evidence>
<feature type="compositionally biased region" description="Pro residues" evidence="15">
    <location>
        <begin position="61"/>
        <end position="74"/>
    </location>
</feature>
<proteinExistence type="inferred from homology"/>
<evidence type="ECO:0000313" key="17">
    <source>
        <dbReference type="Proteomes" id="UP000007648"/>
    </source>
</evidence>
<keyword evidence="5" id="KW-0413">Isomerase</keyword>
<evidence type="ECO:0000256" key="7">
    <source>
        <dbReference type="ARBA" id="ARBA00036823"/>
    </source>
</evidence>
<dbReference type="SUPFAM" id="SSF55331">
    <property type="entry name" value="Tautomerase/MIF"/>
    <property type="match status" value="1"/>
</dbReference>
<keyword evidence="3" id="KW-0202">Cytokine</keyword>
<evidence type="ECO:0000256" key="11">
    <source>
        <dbReference type="ARBA" id="ARBA00041631"/>
    </source>
</evidence>
<dbReference type="EC" id="5.3.2.1" evidence="9"/>
<dbReference type="InterPro" id="IPR001398">
    <property type="entry name" value="Macrophage_inhib_fac"/>
</dbReference>
<dbReference type="PANTHER" id="PTHR11954:SF6">
    <property type="entry name" value="MACROPHAGE MIGRATION INHIBITORY FACTOR"/>
    <property type="match status" value="1"/>
</dbReference>
<dbReference type="EC" id="5.3.3.12" evidence="8"/>
<dbReference type="Gene3D" id="3.30.429.10">
    <property type="entry name" value="Macrophage Migration Inhibitory Factor"/>
    <property type="match status" value="1"/>
</dbReference>
<dbReference type="PROSITE" id="PS01158">
    <property type="entry name" value="MIF"/>
    <property type="match status" value="1"/>
</dbReference>
<feature type="compositionally biased region" description="Low complexity" evidence="15">
    <location>
        <begin position="29"/>
        <end position="60"/>
    </location>
</feature>
<comment type="function">
    <text evidence="14">Pro-inflammatory cytokine involved in the innate immune response to bacterial pathogens. The expression of MIF at sites of inflammation suggests a role as mediator in regulating the function of macrophages in host defense. Counteracts the anti-inflammatory activity of glucocorticoids. Has phenylpyruvate tautomerase and dopachrome tautomerase activity (in vitro), but the physiological substrate is not known. It is not clear whether the tautomerase activity has any physiological relevance, and whether it is important for cytokine activity.</text>
</comment>
<name>A0A7N4NIJ9_SARHA</name>
<dbReference type="GO" id="GO:0050178">
    <property type="term" value="F:phenylpyruvate tautomerase activity"/>
    <property type="evidence" value="ECO:0007669"/>
    <property type="project" value="UniProtKB-EC"/>
</dbReference>
<feature type="region of interest" description="Disordered" evidence="15">
    <location>
        <begin position="1"/>
        <end position="180"/>
    </location>
</feature>
<comment type="similarity">
    <text evidence="2">Belongs to the MIF family.</text>
</comment>
<dbReference type="GO" id="GO:0004167">
    <property type="term" value="F:dopachrome isomerase activity"/>
    <property type="evidence" value="ECO:0007669"/>
    <property type="project" value="UniProtKB-EC"/>
</dbReference>
<dbReference type="GO" id="GO:0005615">
    <property type="term" value="C:extracellular space"/>
    <property type="evidence" value="ECO:0007669"/>
    <property type="project" value="UniProtKB-KW"/>
</dbReference>
<evidence type="ECO:0000256" key="5">
    <source>
        <dbReference type="ARBA" id="ARBA00023235"/>
    </source>
</evidence>
<dbReference type="InterPro" id="IPR019829">
    <property type="entry name" value="Macrophage_inhib_fac_CS"/>
</dbReference>
<dbReference type="GeneTree" id="ENSGT00940000155608"/>
<accession>A0A7N4NIJ9</accession>
<organism evidence="16 17">
    <name type="scientific">Sarcophilus harrisii</name>
    <name type="common">Tasmanian devil</name>
    <name type="synonym">Sarcophilus laniarius</name>
    <dbReference type="NCBI Taxonomy" id="9305"/>
    <lineage>
        <taxon>Eukaryota</taxon>
        <taxon>Metazoa</taxon>
        <taxon>Chordata</taxon>
        <taxon>Craniata</taxon>
        <taxon>Vertebrata</taxon>
        <taxon>Euteleostomi</taxon>
        <taxon>Mammalia</taxon>
        <taxon>Metatheria</taxon>
        <taxon>Dasyuromorphia</taxon>
        <taxon>Dasyuridae</taxon>
        <taxon>Sarcophilus</taxon>
    </lineage>
</organism>
<evidence type="ECO:0000256" key="13">
    <source>
        <dbReference type="ARBA" id="ARBA00042730"/>
    </source>
</evidence>
<evidence type="ECO:0000256" key="3">
    <source>
        <dbReference type="ARBA" id="ARBA00022514"/>
    </source>
</evidence>
<dbReference type="FunCoup" id="A0A7N4NIJ9">
    <property type="interactions" value="373"/>
</dbReference>
<feature type="compositionally biased region" description="Pro residues" evidence="15">
    <location>
        <begin position="15"/>
        <end position="28"/>
    </location>
</feature>
<reference evidence="16 17" key="1">
    <citation type="journal article" date="2011" name="Proc. Natl. Acad. Sci. U.S.A.">
        <title>Genetic diversity and population structure of the endangered marsupial Sarcophilus harrisii (Tasmanian devil).</title>
        <authorList>
            <person name="Miller W."/>
            <person name="Hayes V.M."/>
            <person name="Ratan A."/>
            <person name="Petersen D.C."/>
            <person name="Wittekindt N.E."/>
            <person name="Miller J."/>
            <person name="Walenz B."/>
            <person name="Knight J."/>
            <person name="Qi J."/>
            <person name="Zhao F."/>
            <person name="Wang Q."/>
            <person name="Bedoya-Reina O.C."/>
            <person name="Katiyar N."/>
            <person name="Tomsho L.P."/>
            <person name="Kasson L.M."/>
            <person name="Hardie R.A."/>
            <person name="Woodbridge P."/>
            <person name="Tindall E.A."/>
            <person name="Bertelsen M.F."/>
            <person name="Dixon D."/>
            <person name="Pyecroft S."/>
            <person name="Helgen K.M."/>
            <person name="Lesk A.M."/>
            <person name="Pringle T.H."/>
            <person name="Patterson N."/>
            <person name="Zhang Y."/>
            <person name="Kreiss A."/>
            <person name="Woods G.M."/>
            <person name="Jones M.E."/>
            <person name="Schuster S.C."/>
        </authorList>
    </citation>
    <scope>NUCLEOTIDE SEQUENCE [LARGE SCALE GENOMIC DNA]</scope>
</reference>
<comment type="catalytic activity">
    <reaction evidence="7">
        <text>L-dopachrome = 5,6-dihydroxyindole-2-carboxylate</text>
        <dbReference type="Rhea" id="RHEA:13041"/>
        <dbReference type="ChEBI" id="CHEBI:16875"/>
        <dbReference type="ChEBI" id="CHEBI:57509"/>
        <dbReference type="EC" id="5.3.3.12"/>
    </reaction>
</comment>
<dbReference type="PANTHER" id="PTHR11954">
    <property type="entry name" value="D-DOPACHROME DECARBOXYLASE"/>
    <property type="match status" value="1"/>
</dbReference>
<gene>
    <name evidence="16" type="primary">MIF</name>
</gene>
<evidence type="ECO:0000256" key="2">
    <source>
        <dbReference type="ARBA" id="ARBA00005851"/>
    </source>
</evidence>
<evidence type="ECO:0000256" key="6">
    <source>
        <dbReference type="ARBA" id="ARBA00036735"/>
    </source>
</evidence>
<evidence type="ECO:0000313" key="16">
    <source>
        <dbReference type="Ensembl" id="ENSSHAP00000023912.1"/>
    </source>
</evidence>
<protein>
    <recommendedName>
        <fullName evidence="10">Macrophage migration inhibitory factor</fullName>
        <ecNumber evidence="9">5.3.2.1</ecNumber>
        <ecNumber evidence="8">5.3.3.12</ecNumber>
    </recommendedName>
    <alternativeName>
        <fullName evidence="13">L-dopachrome isomerase</fullName>
    </alternativeName>
    <alternativeName>
        <fullName evidence="11">L-dopachrome tautomerase</fullName>
    </alternativeName>
    <alternativeName>
        <fullName evidence="12">Phenylpyruvate tautomerase</fullName>
    </alternativeName>
</protein>
<dbReference type="Ensembl" id="ENSSHAT00000026542.1">
    <property type="protein sequence ID" value="ENSSHAP00000023912.1"/>
    <property type="gene ID" value="ENSSHAG00000021937.1"/>
</dbReference>
<dbReference type="Proteomes" id="UP000007648">
    <property type="component" value="Unassembled WGS sequence"/>
</dbReference>
<dbReference type="GO" id="GO:0005125">
    <property type="term" value="F:cytokine activity"/>
    <property type="evidence" value="ECO:0007669"/>
    <property type="project" value="UniProtKB-KW"/>
</dbReference>
<reference evidence="16" key="3">
    <citation type="submission" date="2025-09" db="UniProtKB">
        <authorList>
            <consortium name="Ensembl"/>
        </authorList>
    </citation>
    <scope>IDENTIFICATION</scope>
</reference>